<reference evidence="2" key="1">
    <citation type="submission" date="2019-06" db="EMBL/GenBank/DDBJ databases">
        <authorList>
            <person name="Zheng W."/>
        </authorList>
    </citation>
    <scope>NUCLEOTIDE SEQUENCE</scope>
    <source>
        <strain evidence="2">QDHG01</strain>
    </source>
</reference>
<evidence type="ECO:0000313" key="2">
    <source>
        <dbReference type="EMBL" id="TNV80396.1"/>
    </source>
</evidence>
<evidence type="ECO:0000313" key="3">
    <source>
        <dbReference type="Proteomes" id="UP000785679"/>
    </source>
</evidence>
<proteinExistence type="predicted"/>
<evidence type="ECO:0000256" key="1">
    <source>
        <dbReference type="SAM" id="Phobius"/>
    </source>
</evidence>
<name>A0A8J8NUL4_HALGN</name>
<keyword evidence="1" id="KW-1133">Transmembrane helix</keyword>
<keyword evidence="1" id="KW-0812">Transmembrane</keyword>
<dbReference type="AlphaFoldDB" id="A0A8J8NUL4"/>
<feature type="transmembrane region" description="Helical" evidence="1">
    <location>
        <begin position="112"/>
        <end position="130"/>
    </location>
</feature>
<organism evidence="2 3">
    <name type="scientific">Halteria grandinella</name>
    <dbReference type="NCBI Taxonomy" id="5974"/>
    <lineage>
        <taxon>Eukaryota</taxon>
        <taxon>Sar</taxon>
        <taxon>Alveolata</taxon>
        <taxon>Ciliophora</taxon>
        <taxon>Intramacronucleata</taxon>
        <taxon>Spirotrichea</taxon>
        <taxon>Stichotrichia</taxon>
        <taxon>Sporadotrichida</taxon>
        <taxon>Halteriidae</taxon>
        <taxon>Halteria</taxon>
    </lineage>
</organism>
<comment type="caution">
    <text evidence="2">The sequence shown here is derived from an EMBL/GenBank/DDBJ whole genome shotgun (WGS) entry which is preliminary data.</text>
</comment>
<keyword evidence="3" id="KW-1185">Reference proteome</keyword>
<gene>
    <name evidence="2" type="ORF">FGO68_gene302</name>
</gene>
<protein>
    <submittedName>
        <fullName evidence="2">Uncharacterized protein</fullName>
    </submittedName>
</protein>
<sequence>MRQDLFRVCLLLRLRRYQYYLEYPSLLASSKNFPNLSQDFLYALIFEPIDQISIITRRLIQRLLNFFKFILLANDWNFHFSSINRHMLQVEIQFSQCLSNFFLIQKLLMLQFVQYLFRFHICIIINYFHFHRS</sequence>
<keyword evidence="1" id="KW-0472">Membrane</keyword>
<accession>A0A8J8NUL4</accession>
<dbReference type="Proteomes" id="UP000785679">
    <property type="component" value="Unassembled WGS sequence"/>
</dbReference>
<dbReference type="EMBL" id="RRYP01007560">
    <property type="protein sequence ID" value="TNV80396.1"/>
    <property type="molecule type" value="Genomic_DNA"/>
</dbReference>